<evidence type="ECO:0000313" key="3">
    <source>
        <dbReference type="EMBL" id="MFC5218020.1"/>
    </source>
</evidence>
<feature type="compositionally biased region" description="Low complexity" evidence="1">
    <location>
        <begin position="66"/>
        <end position="81"/>
    </location>
</feature>
<dbReference type="PROSITE" id="PS51257">
    <property type="entry name" value="PROKAR_LIPOPROTEIN"/>
    <property type="match status" value="1"/>
</dbReference>
<dbReference type="Proteomes" id="UP001596263">
    <property type="component" value="Unassembled WGS sequence"/>
</dbReference>
<protein>
    <recommendedName>
        <fullName evidence="5">Lipoprotein</fullName>
    </recommendedName>
</protein>
<feature type="chain" id="PRO_5046517499" description="Lipoprotein" evidence="2">
    <location>
        <begin position="21"/>
        <end position="170"/>
    </location>
</feature>
<dbReference type="RefSeq" id="WP_380860020.1">
    <property type="nucleotide sequence ID" value="NZ_JBHSKM010000024.1"/>
</dbReference>
<comment type="caution">
    <text evidence="3">The sequence shown here is derived from an EMBL/GenBank/DDBJ whole genome shotgun (WGS) entry which is preliminary data.</text>
</comment>
<feature type="signal peptide" evidence="2">
    <location>
        <begin position="1"/>
        <end position="20"/>
    </location>
</feature>
<dbReference type="EMBL" id="JBHSKM010000024">
    <property type="protein sequence ID" value="MFC5218020.1"/>
    <property type="molecule type" value="Genomic_DNA"/>
</dbReference>
<accession>A0ABW0CU66</accession>
<feature type="compositionally biased region" description="Basic and acidic residues" evidence="1">
    <location>
        <begin position="99"/>
        <end position="115"/>
    </location>
</feature>
<gene>
    <name evidence="3" type="ORF">ACFPQ9_29710</name>
</gene>
<evidence type="ECO:0000256" key="2">
    <source>
        <dbReference type="SAM" id="SignalP"/>
    </source>
</evidence>
<keyword evidence="4" id="KW-1185">Reference proteome</keyword>
<keyword evidence="2" id="KW-0732">Signal</keyword>
<feature type="region of interest" description="Disordered" evidence="1">
    <location>
        <begin position="29"/>
        <end position="170"/>
    </location>
</feature>
<name>A0ABW0CU66_STRCD</name>
<organism evidence="3 4">
    <name type="scientific">Streptomyces coerulescens</name>
    <dbReference type="NCBI Taxonomy" id="29304"/>
    <lineage>
        <taxon>Bacteria</taxon>
        <taxon>Bacillati</taxon>
        <taxon>Actinomycetota</taxon>
        <taxon>Actinomycetes</taxon>
        <taxon>Kitasatosporales</taxon>
        <taxon>Streptomycetaceae</taxon>
        <taxon>Streptomyces</taxon>
    </lineage>
</organism>
<evidence type="ECO:0000256" key="1">
    <source>
        <dbReference type="SAM" id="MobiDB-lite"/>
    </source>
</evidence>
<sequence>MHRTTTTATLLVTVAVSALGGCTTVQQPMAPGAPSAPYRPPVPGPGVATDPKVVQAPAREALTLVDPSRSPDASPSDAHPASPTPPSPARPTPPPPRSHSPEDHREHRNPGRPHSDTPGPQQPAAPVPDVSQSLPKEVRGNGDICALGRKYGGWRPDSPESQICDRTYGR</sequence>
<evidence type="ECO:0000313" key="4">
    <source>
        <dbReference type="Proteomes" id="UP001596263"/>
    </source>
</evidence>
<reference evidence="4" key="1">
    <citation type="journal article" date="2019" name="Int. J. Syst. Evol. Microbiol.">
        <title>The Global Catalogue of Microorganisms (GCM) 10K type strain sequencing project: providing services to taxonomists for standard genome sequencing and annotation.</title>
        <authorList>
            <consortium name="The Broad Institute Genomics Platform"/>
            <consortium name="The Broad Institute Genome Sequencing Center for Infectious Disease"/>
            <person name="Wu L."/>
            <person name="Ma J."/>
        </authorList>
    </citation>
    <scope>NUCLEOTIDE SEQUENCE [LARGE SCALE GENOMIC DNA]</scope>
    <source>
        <strain evidence="4">KCTC 42586</strain>
    </source>
</reference>
<evidence type="ECO:0008006" key="5">
    <source>
        <dbReference type="Google" id="ProtNLM"/>
    </source>
</evidence>
<feature type="compositionally biased region" description="Pro residues" evidence="1">
    <location>
        <begin position="82"/>
        <end position="98"/>
    </location>
</feature>
<proteinExistence type="predicted"/>